<dbReference type="HAMAP" id="MF_00218">
    <property type="entry name" value="URO_D"/>
    <property type="match status" value="1"/>
</dbReference>
<evidence type="ECO:0000259" key="11">
    <source>
        <dbReference type="PROSITE" id="PS00907"/>
    </source>
</evidence>
<evidence type="ECO:0000259" key="10">
    <source>
        <dbReference type="PROSITE" id="PS00906"/>
    </source>
</evidence>
<dbReference type="RefSeq" id="WP_110232662.1">
    <property type="nucleotide sequence ID" value="NZ_CP023994.1"/>
</dbReference>
<dbReference type="PANTHER" id="PTHR21091">
    <property type="entry name" value="METHYLTETRAHYDROFOLATE:HOMOCYSTEINE METHYLTRANSFERASE RELATED"/>
    <property type="match status" value="1"/>
</dbReference>
<comment type="caution">
    <text evidence="7">Lacks conserved residue(s) required for the propagation of feature annotation.</text>
</comment>
<keyword evidence="4 7" id="KW-0210">Decarboxylase</keyword>
<evidence type="ECO:0000256" key="6">
    <source>
        <dbReference type="ARBA" id="ARBA00023244"/>
    </source>
</evidence>
<name>A0A2Z3RXQ6_9MICO</name>
<keyword evidence="6 7" id="KW-0627">Porphyrin biosynthesis</keyword>
<comment type="function">
    <text evidence="7">Catalyzes the decarboxylation of four acetate groups of uroporphyrinogen-III to yield coproporphyrinogen-III.</text>
</comment>
<dbReference type="KEGG" id="aum:AURMO_00113"/>
<keyword evidence="5 7" id="KW-0456">Lyase</keyword>
<evidence type="ECO:0000313" key="12">
    <source>
        <dbReference type="EMBL" id="AWR20736.1"/>
    </source>
</evidence>
<protein>
    <recommendedName>
        <fullName evidence="3 7">Uroporphyrinogen decarboxylase</fullName>
        <shortName evidence="7">UPD</shortName>
        <shortName evidence="7">URO-D</shortName>
        <ecNumber evidence="3 7">4.1.1.37</ecNumber>
    </recommendedName>
</protein>
<accession>A0A2Z3RXQ6</accession>
<evidence type="ECO:0000256" key="5">
    <source>
        <dbReference type="ARBA" id="ARBA00023239"/>
    </source>
</evidence>
<gene>
    <name evidence="7" type="primary">hemE</name>
    <name evidence="12" type="ORF">AURMO_00113</name>
</gene>
<dbReference type="GO" id="GO:0005829">
    <property type="term" value="C:cytosol"/>
    <property type="evidence" value="ECO:0007669"/>
    <property type="project" value="TreeGrafter"/>
</dbReference>
<dbReference type="Proteomes" id="UP000246894">
    <property type="component" value="Chromosome"/>
</dbReference>
<evidence type="ECO:0000256" key="8">
    <source>
        <dbReference type="RuleBase" id="RU000554"/>
    </source>
</evidence>
<dbReference type="PROSITE" id="PS00906">
    <property type="entry name" value="UROD_1"/>
    <property type="match status" value="1"/>
</dbReference>
<dbReference type="OrthoDB" id="9806656at2"/>
<keyword evidence="7" id="KW-0963">Cytoplasm</keyword>
<feature type="binding site" evidence="7">
    <location>
        <position position="86"/>
    </location>
    <ligand>
        <name>substrate</name>
    </ligand>
</feature>
<dbReference type="PROSITE" id="PS00907">
    <property type="entry name" value="UROD_2"/>
    <property type="match status" value="1"/>
</dbReference>
<dbReference type="NCBIfam" id="TIGR01464">
    <property type="entry name" value="hemE"/>
    <property type="match status" value="1"/>
</dbReference>
<reference evidence="12 13" key="1">
    <citation type="submission" date="2017-10" db="EMBL/GenBank/DDBJ databases">
        <title>Genome of an Actinobacterium that displays light-enhanced growth.</title>
        <authorList>
            <person name="Maresca J.A."/>
            <person name="Hempel P."/>
            <person name="Shevchenko O."/>
            <person name="Miller K.J."/>
            <person name="Hahn M.W."/>
        </authorList>
    </citation>
    <scope>NUCLEOTIDE SEQUENCE [LARGE SCALE GENOMIC DNA]</scope>
    <source>
        <strain evidence="12 13">MWH-Mo1</strain>
    </source>
</reference>
<dbReference type="GO" id="GO:0004853">
    <property type="term" value="F:uroporphyrinogen decarboxylase activity"/>
    <property type="evidence" value="ECO:0007669"/>
    <property type="project" value="UniProtKB-UniRule"/>
</dbReference>
<feature type="binding site" evidence="7">
    <location>
        <position position="336"/>
    </location>
    <ligand>
        <name>substrate</name>
    </ligand>
</feature>
<dbReference type="InterPro" id="IPR000257">
    <property type="entry name" value="Uroporphyrinogen_deCOase"/>
</dbReference>
<comment type="subunit">
    <text evidence="7">Homodimer.</text>
</comment>
<comment type="subcellular location">
    <subcellularLocation>
        <location evidence="7">Cytoplasm</location>
    </subcellularLocation>
</comment>
<feature type="binding site" evidence="7">
    <location>
        <position position="216"/>
    </location>
    <ligand>
        <name>substrate</name>
    </ligand>
</feature>
<dbReference type="EMBL" id="CP023994">
    <property type="protein sequence ID" value="AWR20736.1"/>
    <property type="molecule type" value="Genomic_DNA"/>
</dbReference>
<dbReference type="UniPathway" id="UPA00251">
    <property type="reaction ID" value="UER00321"/>
</dbReference>
<dbReference type="PANTHER" id="PTHR21091:SF169">
    <property type="entry name" value="UROPORPHYRINOGEN DECARBOXYLASE"/>
    <property type="match status" value="1"/>
</dbReference>
<dbReference type="InterPro" id="IPR006361">
    <property type="entry name" value="Uroporphyrinogen_deCO2ase_HemE"/>
</dbReference>
<dbReference type="InterPro" id="IPR038071">
    <property type="entry name" value="UROD/MetE-like_sf"/>
</dbReference>
<dbReference type="AlphaFoldDB" id="A0A2Z3RXQ6"/>
<dbReference type="EC" id="4.1.1.37" evidence="3 7"/>
<evidence type="ECO:0000256" key="9">
    <source>
        <dbReference type="RuleBase" id="RU004169"/>
    </source>
</evidence>
<feature type="binding site" evidence="7">
    <location>
        <begin position="37"/>
        <end position="41"/>
    </location>
    <ligand>
        <name>substrate</name>
    </ligand>
</feature>
<evidence type="ECO:0000256" key="1">
    <source>
        <dbReference type="ARBA" id="ARBA00004804"/>
    </source>
</evidence>
<dbReference type="Pfam" id="PF01208">
    <property type="entry name" value="URO-D"/>
    <property type="match status" value="1"/>
</dbReference>
<feature type="domain" description="Uroporphyrinogen decarboxylase (URO-D)" evidence="10">
    <location>
        <begin position="32"/>
        <end position="41"/>
    </location>
</feature>
<comment type="similarity">
    <text evidence="2 7 9">Belongs to the uroporphyrinogen decarboxylase family.</text>
</comment>
<comment type="pathway">
    <text evidence="1 7 8">Porphyrin-containing compound metabolism; protoporphyrin-IX biosynthesis; coproporphyrinogen-III from 5-aminolevulinate: step 4/4.</text>
</comment>
<evidence type="ECO:0000256" key="3">
    <source>
        <dbReference type="ARBA" id="ARBA00012288"/>
    </source>
</evidence>
<feature type="site" description="Transition state stabilizer" evidence="7">
    <location>
        <position position="86"/>
    </location>
</feature>
<comment type="catalytic activity">
    <reaction evidence="7 8">
        <text>uroporphyrinogen III + 4 H(+) = coproporphyrinogen III + 4 CO2</text>
        <dbReference type="Rhea" id="RHEA:19865"/>
        <dbReference type="ChEBI" id="CHEBI:15378"/>
        <dbReference type="ChEBI" id="CHEBI:16526"/>
        <dbReference type="ChEBI" id="CHEBI:57308"/>
        <dbReference type="ChEBI" id="CHEBI:57309"/>
        <dbReference type="EC" id="4.1.1.37"/>
    </reaction>
</comment>
<evidence type="ECO:0000256" key="2">
    <source>
        <dbReference type="ARBA" id="ARBA00009935"/>
    </source>
</evidence>
<dbReference type="CDD" id="cd00717">
    <property type="entry name" value="URO-D"/>
    <property type="match status" value="1"/>
</dbReference>
<keyword evidence="13" id="KW-1185">Reference proteome</keyword>
<dbReference type="Gene3D" id="3.20.20.210">
    <property type="match status" value="1"/>
</dbReference>
<dbReference type="GO" id="GO:0006782">
    <property type="term" value="P:protoporphyrinogen IX biosynthetic process"/>
    <property type="evidence" value="ECO:0007669"/>
    <property type="project" value="UniProtKB-UniRule"/>
</dbReference>
<feature type="binding site" evidence="7">
    <location>
        <position position="161"/>
    </location>
    <ligand>
        <name>substrate</name>
    </ligand>
</feature>
<proteinExistence type="inferred from homology"/>
<dbReference type="SUPFAM" id="SSF51726">
    <property type="entry name" value="UROD/MetE-like"/>
    <property type="match status" value="1"/>
</dbReference>
<evidence type="ECO:0000313" key="13">
    <source>
        <dbReference type="Proteomes" id="UP000246894"/>
    </source>
</evidence>
<organism evidence="12 13">
    <name type="scientific">Aurantimicrobium photophilum</name>
    <dbReference type="NCBI Taxonomy" id="1987356"/>
    <lineage>
        <taxon>Bacteria</taxon>
        <taxon>Bacillati</taxon>
        <taxon>Actinomycetota</taxon>
        <taxon>Actinomycetes</taxon>
        <taxon>Micrococcales</taxon>
        <taxon>Microbacteriaceae</taxon>
        <taxon>Aurantimicrobium</taxon>
    </lineage>
</organism>
<sequence>MNLPAEHPLNTGATGASLLVLNMRGHRTSPLPVWFMRQAGRSLPEYRKLREGIAMLDSCLTPELVVEITLQPVRRHGVDAAIFFSDIVIPLKLAGLDVDIKPGVGPVLENPVRTKEAADALRLIDGDAFAPITTAVGMLVKELASTPLIGFGGAPFTLASYLIEGGPSKELPHSREMMRNQPELWAQILNWCADITAQFISAQVVAGASALQVFDSWAGRLSPDEYETFAKPYSERLFSQLALLVDKDGVPVPRVHFGVGTESLLESMHEVGATVMGIDSNTDLERASALFTNKVPLQGNISTELLTANWETLAEHIDEVIASGLNAPGHVVNLGHGVPPETDPDVLTRITEYIHRTTT</sequence>
<feature type="domain" description="Uroporphyrinogen decarboxylase (URO-D)" evidence="11">
    <location>
        <begin position="149"/>
        <end position="165"/>
    </location>
</feature>
<evidence type="ECO:0000256" key="4">
    <source>
        <dbReference type="ARBA" id="ARBA00022793"/>
    </source>
</evidence>
<evidence type="ECO:0000256" key="7">
    <source>
        <dbReference type="HAMAP-Rule" id="MF_00218"/>
    </source>
</evidence>